<keyword evidence="3" id="KW-0732">Signal</keyword>
<keyword evidence="1 4" id="KW-0326">Glycosidase</keyword>
<dbReference type="Gene3D" id="3.20.20.70">
    <property type="entry name" value="Aldolase class I"/>
    <property type="match status" value="1"/>
</dbReference>
<gene>
    <name evidence="4" type="ORF">MR241_04610</name>
</gene>
<evidence type="ECO:0000256" key="2">
    <source>
        <dbReference type="PIRSR" id="PIRSR005536-1"/>
    </source>
</evidence>
<dbReference type="GO" id="GO:0004557">
    <property type="term" value="F:alpha-galactosidase activity"/>
    <property type="evidence" value="ECO:0007669"/>
    <property type="project" value="UniProtKB-UniRule"/>
</dbReference>
<feature type="signal peptide" evidence="3">
    <location>
        <begin position="1"/>
        <end position="22"/>
    </location>
</feature>
<keyword evidence="1 4" id="KW-0378">Hydrolase</keyword>
<dbReference type="EC" id="3.2.1.22" evidence="1"/>
<dbReference type="PIRSF" id="PIRSF005536">
    <property type="entry name" value="Agal"/>
    <property type="match status" value="1"/>
</dbReference>
<evidence type="ECO:0000313" key="4">
    <source>
        <dbReference type="EMBL" id="MCI5755557.1"/>
    </source>
</evidence>
<dbReference type="InterPro" id="IPR002252">
    <property type="entry name" value="Glyco_hydro_36"/>
</dbReference>
<dbReference type="InterPro" id="IPR038417">
    <property type="entry name" value="Alpga-gal_N_sf"/>
</dbReference>
<dbReference type="GO" id="GO:0016052">
    <property type="term" value="P:carbohydrate catabolic process"/>
    <property type="evidence" value="ECO:0007669"/>
    <property type="project" value="InterPro"/>
</dbReference>
<evidence type="ECO:0000313" key="5">
    <source>
        <dbReference type="Proteomes" id="UP001139365"/>
    </source>
</evidence>
<evidence type="ECO:0000256" key="3">
    <source>
        <dbReference type="SAM" id="SignalP"/>
    </source>
</evidence>
<dbReference type="PROSITE" id="PS51257">
    <property type="entry name" value="PROKAR_LIPOPROTEIN"/>
    <property type="match status" value="1"/>
</dbReference>
<dbReference type="AlphaFoldDB" id="A0AAE3FIQ1"/>
<organism evidence="4 5">
    <name type="scientific">Candidatus Colimorpha enterica</name>
    <dbReference type="NCBI Taxonomy" id="3083063"/>
    <lineage>
        <taxon>Bacteria</taxon>
        <taxon>Pseudomonadati</taxon>
        <taxon>Bacteroidota</taxon>
        <taxon>Bacteroidia</taxon>
        <taxon>Bacteroidales</taxon>
        <taxon>Candidatus Colimorpha</taxon>
    </lineage>
</organism>
<dbReference type="EMBL" id="JALEMU010000071">
    <property type="protein sequence ID" value="MCI5755557.1"/>
    <property type="molecule type" value="Genomic_DNA"/>
</dbReference>
<feature type="chain" id="PRO_5042117459" description="Alpha-galactosidase" evidence="3">
    <location>
        <begin position="23"/>
        <end position="685"/>
    </location>
</feature>
<name>A0AAE3FIQ1_9BACT</name>
<dbReference type="InterPro" id="IPR013785">
    <property type="entry name" value="Aldolase_TIM"/>
</dbReference>
<accession>A0AAE3FIQ1</accession>
<feature type="active site" description="Proton donor" evidence="2">
    <location>
        <position position="508"/>
    </location>
</feature>
<dbReference type="Pfam" id="PF02065">
    <property type="entry name" value="Melibiase"/>
    <property type="match status" value="1"/>
</dbReference>
<comment type="caution">
    <text evidence="4">The sequence shown here is derived from an EMBL/GenBank/DDBJ whole genome shotgun (WGS) entry which is preliminary data.</text>
</comment>
<reference evidence="4 5" key="1">
    <citation type="submission" date="2022-03" db="EMBL/GenBank/DDBJ databases">
        <title>Metagenome-assembled genomes from swine fecal metagenomes.</title>
        <authorList>
            <person name="Holman D.B."/>
            <person name="Kommadath A."/>
        </authorList>
    </citation>
    <scope>NUCLEOTIDE SEQUENCE [LARGE SCALE GENOMIC DNA]</scope>
    <source>
        <strain evidence="4">SUG147</strain>
    </source>
</reference>
<dbReference type="SUPFAM" id="SSF51445">
    <property type="entry name" value="(Trans)glycosidases"/>
    <property type="match status" value="1"/>
</dbReference>
<evidence type="ECO:0000256" key="1">
    <source>
        <dbReference type="PIRNR" id="PIRNR005536"/>
    </source>
</evidence>
<dbReference type="Proteomes" id="UP001139365">
    <property type="component" value="Unassembled WGS sequence"/>
</dbReference>
<comment type="catalytic activity">
    <reaction evidence="1">
        <text>Hydrolysis of terminal, non-reducing alpha-D-galactose residues in alpha-D-galactosides, including galactose oligosaccharides, galactomannans and galactolipids.</text>
        <dbReference type="EC" id="3.2.1.22"/>
    </reaction>
</comment>
<proteinExistence type="inferred from homology"/>
<sequence length="685" mass="75818">MKKRLFSLAMVVIMLFGLCSCGRTSGVPSGETGRDDGKAADNAAAETARLWIEDRIGNDALFSFRYGSLSFGEIVSRAEKKTGKSEDGNGNTVYTVEYLFDGVKATCTALLYGNSAAVDWVCGFENTGNADSQPITGIYAADTVVDITDAEVNYANGSNGRADDFSLMSKKLTGDAALELSSTGGRSSQGHMPYFDILGSDSGVIAAVGWTGQWTASVKREGDSVRIRAGMTKTDIALHAGESIRTPSFVLTFFEGDADAGHNAFRRLILNEYTPSDGDGKKLRYLPLTINNWGSSGTEKLLATVETAKRFGVEFDVLWVDAGWYGHRASADTYDDAWSQQVGDWFINENLYPNGFSPVSDVLHGDGKGLLLWFEPERVRKDTETYRKYGRFVLETPAMGDTCLWNFADSDAAEYMTALISTFIKNNGIDWYRQDFNCDPLLFWQLEDDRQGFHREGITEIKYITNLYRYLDTLIGQNPGLLIDNCASGGRRLDIEMMKRSVPLWRSDYYVSGNVTDSDSARSIGYNLSYWLPLSCGGSTTDGLGTSYDFRCAMGSGMTVDIPVSDFGWWSRRVDEYFRIRELMSGDYYILSQGNVTNYTKKNACYEYIDPESGEGCLILFRPEGSLAEKQTFYLKGLDPDAVYTLRVSDNGEEITASGKALSDDGLTVSMNQPRMSLVIFFSEK</sequence>
<protein>
    <recommendedName>
        <fullName evidence="1">Alpha-galactosidase</fullName>
        <ecNumber evidence="1">3.2.1.22</ecNumber>
    </recommendedName>
</protein>
<feature type="active site" description="Nucleophile" evidence="2">
    <location>
        <position position="435"/>
    </location>
</feature>
<dbReference type="Gene3D" id="2.70.98.60">
    <property type="entry name" value="alpha-galactosidase from lactobacil brevis"/>
    <property type="match status" value="1"/>
</dbReference>
<dbReference type="InterPro" id="IPR017853">
    <property type="entry name" value="GH"/>
</dbReference>
<comment type="similarity">
    <text evidence="1">Belongs to the glycosyl hydrolase.</text>
</comment>